<organism evidence="2 3">
    <name type="scientific">Ramlibacter cellulosilyticus</name>
    <dbReference type="NCBI Taxonomy" id="2764187"/>
    <lineage>
        <taxon>Bacteria</taxon>
        <taxon>Pseudomonadati</taxon>
        <taxon>Pseudomonadota</taxon>
        <taxon>Betaproteobacteria</taxon>
        <taxon>Burkholderiales</taxon>
        <taxon>Comamonadaceae</taxon>
        <taxon>Ramlibacter</taxon>
    </lineage>
</organism>
<dbReference type="NCBIfam" id="NF047646">
    <property type="entry name" value="REP_Tyr_transpos"/>
    <property type="match status" value="1"/>
</dbReference>
<name>A0A923SD40_9BURK</name>
<dbReference type="InterPro" id="IPR036515">
    <property type="entry name" value="Transposase_17_sf"/>
</dbReference>
<feature type="domain" description="Transposase IS200-like" evidence="1">
    <location>
        <begin position="9"/>
        <end position="135"/>
    </location>
</feature>
<dbReference type="Gene3D" id="3.30.70.1290">
    <property type="entry name" value="Transposase IS200-like"/>
    <property type="match status" value="1"/>
</dbReference>
<dbReference type="SUPFAM" id="SSF143422">
    <property type="entry name" value="Transposase IS200-like"/>
    <property type="match status" value="1"/>
</dbReference>
<dbReference type="EMBL" id="JACORT010000008">
    <property type="protein sequence ID" value="MBC5784933.1"/>
    <property type="molecule type" value="Genomic_DNA"/>
</dbReference>
<evidence type="ECO:0000313" key="2">
    <source>
        <dbReference type="EMBL" id="MBC5784933.1"/>
    </source>
</evidence>
<dbReference type="GO" id="GO:0006313">
    <property type="term" value="P:DNA transposition"/>
    <property type="evidence" value="ECO:0007669"/>
    <property type="project" value="InterPro"/>
</dbReference>
<dbReference type="AlphaFoldDB" id="A0A923SD40"/>
<sequence length="178" mass="20846">MRHYIRANAAGATYFFTVVLQDRGARWLVDHVDVLRASVAAAKARHPFRIDAMVVLPDHLHALWTLPEGDADFSVRWMLIKRRFTRELLSRRLLDASAGRRRGDAERSLWQRRFWEHQVRDEEDLGKHVDYIHFNPVKHGWVQRAADWPHSSFHRYVREGVVPVDWGMAVGVEGRFGE</sequence>
<dbReference type="InterPro" id="IPR002686">
    <property type="entry name" value="Transposase_17"/>
</dbReference>
<dbReference type="InterPro" id="IPR052715">
    <property type="entry name" value="RAYT_transposase"/>
</dbReference>
<evidence type="ECO:0000259" key="1">
    <source>
        <dbReference type="SMART" id="SM01321"/>
    </source>
</evidence>
<dbReference type="PANTHER" id="PTHR36966">
    <property type="entry name" value="REP-ASSOCIATED TYROSINE TRANSPOSASE"/>
    <property type="match status" value="1"/>
</dbReference>
<dbReference type="Proteomes" id="UP000608513">
    <property type="component" value="Unassembled WGS sequence"/>
</dbReference>
<dbReference type="GO" id="GO:0004803">
    <property type="term" value="F:transposase activity"/>
    <property type="evidence" value="ECO:0007669"/>
    <property type="project" value="InterPro"/>
</dbReference>
<comment type="caution">
    <text evidence="2">The sequence shown here is derived from an EMBL/GenBank/DDBJ whole genome shotgun (WGS) entry which is preliminary data.</text>
</comment>
<dbReference type="SMART" id="SM01321">
    <property type="entry name" value="Y1_Tnp"/>
    <property type="match status" value="1"/>
</dbReference>
<dbReference type="GO" id="GO:0043565">
    <property type="term" value="F:sequence-specific DNA binding"/>
    <property type="evidence" value="ECO:0007669"/>
    <property type="project" value="TreeGrafter"/>
</dbReference>
<reference evidence="2" key="1">
    <citation type="submission" date="2020-08" db="EMBL/GenBank/DDBJ databases">
        <title>Ramlibacter sp. USB13 16S ribosomal RNA gene genome sequencing and assembly.</title>
        <authorList>
            <person name="Kang M."/>
        </authorList>
    </citation>
    <scope>NUCLEOTIDE SEQUENCE</scope>
    <source>
        <strain evidence="2">USB13</strain>
    </source>
</reference>
<keyword evidence="3" id="KW-1185">Reference proteome</keyword>
<accession>A0A923SD40</accession>
<dbReference type="RefSeq" id="WP_187077671.1">
    <property type="nucleotide sequence ID" value="NZ_JACORT010000008.1"/>
</dbReference>
<protein>
    <submittedName>
        <fullName evidence="2">Transposase</fullName>
    </submittedName>
</protein>
<proteinExistence type="predicted"/>
<gene>
    <name evidence="2" type="ORF">H8N03_18445</name>
</gene>
<dbReference type="PANTHER" id="PTHR36966:SF1">
    <property type="entry name" value="REP-ASSOCIATED TYROSINE TRANSPOSASE"/>
    <property type="match status" value="1"/>
</dbReference>
<evidence type="ECO:0000313" key="3">
    <source>
        <dbReference type="Proteomes" id="UP000608513"/>
    </source>
</evidence>